<comment type="caution">
    <text evidence="1">The sequence shown here is derived from an EMBL/GenBank/DDBJ whole genome shotgun (WGS) entry which is preliminary data.</text>
</comment>
<name>A0ABX1WUF4_9BACT</name>
<dbReference type="EMBL" id="RZNH01000010">
    <property type="protein sequence ID" value="NOU59712.1"/>
    <property type="molecule type" value="Genomic_DNA"/>
</dbReference>
<evidence type="ECO:0000313" key="1">
    <source>
        <dbReference type="EMBL" id="NOU59712.1"/>
    </source>
</evidence>
<protein>
    <submittedName>
        <fullName evidence="1">Uncharacterized protein</fullName>
    </submittedName>
</protein>
<keyword evidence="2" id="KW-1185">Reference proteome</keyword>
<dbReference type="Proteomes" id="UP000732105">
    <property type="component" value="Unassembled WGS sequence"/>
</dbReference>
<dbReference type="RefSeq" id="WP_171594988.1">
    <property type="nucleotide sequence ID" value="NZ_RZNH01000010.1"/>
</dbReference>
<proteinExistence type="predicted"/>
<gene>
    <name evidence="1" type="ORF">ELS83_07760</name>
</gene>
<reference evidence="1 2" key="1">
    <citation type="submission" date="2018-12" db="EMBL/GenBank/DDBJ databases">
        <title>Marinifilum JC070 sp. nov., a marine bacterium isolated from Yongle Blue Hole in the South China Sea.</title>
        <authorList>
            <person name="Fu T."/>
        </authorList>
    </citation>
    <scope>NUCLEOTIDE SEQUENCE [LARGE SCALE GENOMIC DNA]</scope>
    <source>
        <strain evidence="1 2">JC070</strain>
    </source>
</reference>
<accession>A0ABX1WUF4</accession>
<organism evidence="1 2">
    <name type="scientific">Marinifilum caeruleilacunae</name>
    <dbReference type="NCBI Taxonomy" id="2499076"/>
    <lineage>
        <taxon>Bacteria</taxon>
        <taxon>Pseudomonadati</taxon>
        <taxon>Bacteroidota</taxon>
        <taxon>Bacteroidia</taxon>
        <taxon>Marinilabiliales</taxon>
        <taxon>Marinifilaceae</taxon>
    </lineage>
</organism>
<evidence type="ECO:0000313" key="2">
    <source>
        <dbReference type="Proteomes" id="UP000732105"/>
    </source>
</evidence>
<sequence length="177" mass="21014">MLFNQEIINKIQAILKEYGLLLQRQSEFQVEFSSQEIVIVLSHNPREKSNVLWVKGKHTHEIEINNQVMSDVFNSNIKISNLPIEVFLNNVYLFFKERGHELFCAKESFISKITNYRERRSSEYTENLIDKQNIEAAERAWKLQDYRKVISYLEKVNEKALTNSLKQKYKIANNKIK</sequence>